<dbReference type="Pfam" id="PF13604">
    <property type="entry name" value="AAA_30"/>
    <property type="match status" value="1"/>
</dbReference>
<dbReference type="PANTHER" id="PTHR43788">
    <property type="entry name" value="DNA2/NAM7 HELICASE FAMILY MEMBER"/>
    <property type="match status" value="1"/>
</dbReference>
<dbReference type="InterPro" id="IPR050534">
    <property type="entry name" value="Coronavir_polyprotein_1ab"/>
</dbReference>
<dbReference type="GO" id="GO:0005524">
    <property type="term" value="F:ATP binding"/>
    <property type="evidence" value="ECO:0007669"/>
    <property type="project" value="UniProtKB-KW"/>
</dbReference>
<dbReference type="GO" id="GO:0043139">
    <property type="term" value="F:5'-3' DNA helicase activity"/>
    <property type="evidence" value="ECO:0007669"/>
    <property type="project" value="TreeGrafter"/>
</dbReference>
<dbReference type="Proteomes" id="UP000431826">
    <property type="component" value="Unassembled WGS sequence"/>
</dbReference>
<evidence type="ECO:0000256" key="3">
    <source>
        <dbReference type="ARBA" id="ARBA00022806"/>
    </source>
</evidence>
<gene>
    <name evidence="6" type="ORF">Stube_43490</name>
</gene>
<feature type="domain" description="DNA2/NAM7 helicase-like C-terminal" evidence="5">
    <location>
        <begin position="295"/>
        <end position="414"/>
    </location>
</feature>
<dbReference type="PANTHER" id="PTHR43788:SF16">
    <property type="entry name" value="HELICASE WITH ZINC FINGER 2"/>
    <property type="match status" value="1"/>
</dbReference>
<evidence type="ECO:0000256" key="2">
    <source>
        <dbReference type="ARBA" id="ARBA00022801"/>
    </source>
</evidence>
<evidence type="ECO:0000313" key="6">
    <source>
        <dbReference type="EMBL" id="GFE39676.1"/>
    </source>
</evidence>
<evidence type="ECO:0000259" key="5">
    <source>
        <dbReference type="Pfam" id="PF13087"/>
    </source>
</evidence>
<dbReference type="EMBL" id="BLIR01000001">
    <property type="protein sequence ID" value="GFE39676.1"/>
    <property type="molecule type" value="Genomic_DNA"/>
</dbReference>
<dbReference type="InterPro" id="IPR041679">
    <property type="entry name" value="DNA2/NAM7-like_C"/>
</dbReference>
<sequence length="461" mass="48407">MTATQDPQATTAGPFDPAAAAATATDAILRDTLHGTRRGVVVDSPPGAGKSTLVVRAARELAAAGRPLMVVAQTNAQVDDLVLRLAEKDPRLPVGRLHSSEPGAFDPALAELPAVRTSAKVADLAGMDIVVSTAAKWAYTKVDEPWRHAIVDEAYQMRSDALLSVAGLFERALFVGDPGQLDPFSVVGAEQWAGLAYDPSSSAVSTLLAHNPDLPQHRLPVSWRLPASAAPLVSAAFYPYTPFRSGTGHGDRRLAFGVRGDGSGVDRVLDEAAESGWGLLELPARHTPRTDPEAVRAVAQVVRRLLDRGGATTSEAHGTAAGAAPAPAPLTAARIAVGTAHRDQAAAVRAALAALGVTGVAVDTANRLQGREFDVTVVLHPLSGRPDATAFHLETGRLCVLASRHRHACIVVCRAGVADLLDEHPSTDPVRLGVTVKFPDGWEANHAVLAHLAEHRVTWRP</sequence>
<protein>
    <submittedName>
        <fullName evidence="6">Helicase</fullName>
    </submittedName>
</protein>
<dbReference type="AlphaFoldDB" id="A0A640V0C2"/>
<dbReference type="GeneID" id="96285440"/>
<organism evidence="6 7">
    <name type="scientific">Streptomyces tubercidicus</name>
    <dbReference type="NCBI Taxonomy" id="47759"/>
    <lineage>
        <taxon>Bacteria</taxon>
        <taxon>Bacillati</taxon>
        <taxon>Actinomycetota</taxon>
        <taxon>Actinomycetes</taxon>
        <taxon>Kitasatosporales</taxon>
        <taxon>Streptomycetaceae</taxon>
        <taxon>Streptomyces</taxon>
    </lineage>
</organism>
<evidence type="ECO:0000313" key="7">
    <source>
        <dbReference type="Proteomes" id="UP000431826"/>
    </source>
</evidence>
<accession>A0A640V0C2</accession>
<reference evidence="6 7" key="1">
    <citation type="submission" date="2019-12" db="EMBL/GenBank/DDBJ databases">
        <title>Whole genome shotgun sequence of Streptomyces tubercidicus NBRC 13090.</title>
        <authorList>
            <person name="Ichikawa N."/>
            <person name="Kimura A."/>
            <person name="Kitahashi Y."/>
            <person name="Komaki H."/>
            <person name="Tamura T."/>
        </authorList>
    </citation>
    <scope>NUCLEOTIDE SEQUENCE [LARGE SCALE GENOMIC DNA]</scope>
    <source>
        <strain evidence="6 7">NBRC 13090</strain>
    </source>
</reference>
<keyword evidence="2" id="KW-0378">Hydrolase</keyword>
<dbReference type="Gene3D" id="3.40.50.300">
    <property type="entry name" value="P-loop containing nucleotide triphosphate hydrolases"/>
    <property type="match status" value="2"/>
</dbReference>
<dbReference type="OrthoDB" id="3495547at2"/>
<proteinExistence type="predicted"/>
<dbReference type="SUPFAM" id="SSF52540">
    <property type="entry name" value="P-loop containing nucleoside triphosphate hydrolases"/>
    <property type="match status" value="1"/>
</dbReference>
<dbReference type="GO" id="GO:0016787">
    <property type="term" value="F:hydrolase activity"/>
    <property type="evidence" value="ECO:0007669"/>
    <property type="project" value="UniProtKB-KW"/>
</dbReference>
<dbReference type="InterPro" id="IPR027417">
    <property type="entry name" value="P-loop_NTPase"/>
</dbReference>
<evidence type="ECO:0000256" key="4">
    <source>
        <dbReference type="ARBA" id="ARBA00022840"/>
    </source>
</evidence>
<keyword evidence="1" id="KW-0547">Nucleotide-binding</keyword>
<name>A0A640V0C2_9ACTN</name>
<keyword evidence="7" id="KW-1185">Reference proteome</keyword>
<keyword evidence="4" id="KW-0067">ATP-binding</keyword>
<evidence type="ECO:0000256" key="1">
    <source>
        <dbReference type="ARBA" id="ARBA00022741"/>
    </source>
</evidence>
<keyword evidence="3 6" id="KW-0347">Helicase</keyword>
<dbReference type="RefSeq" id="WP_159745672.1">
    <property type="nucleotide sequence ID" value="NZ_BLIR01000001.1"/>
</dbReference>
<comment type="caution">
    <text evidence="6">The sequence shown here is derived from an EMBL/GenBank/DDBJ whole genome shotgun (WGS) entry which is preliminary data.</text>
</comment>
<dbReference type="Pfam" id="PF13087">
    <property type="entry name" value="AAA_12"/>
    <property type="match status" value="1"/>
</dbReference>